<gene>
    <name evidence="11" type="ORF">B2A_09395</name>
</gene>
<evidence type="ECO:0000256" key="8">
    <source>
        <dbReference type="ARBA" id="ARBA00023136"/>
    </source>
</evidence>
<evidence type="ECO:0000259" key="10">
    <source>
        <dbReference type="Pfam" id="PF00593"/>
    </source>
</evidence>
<dbReference type="SUPFAM" id="SSF56935">
    <property type="entry name" value="Porins"/>
    <property type="match status" value="1"/>
</dbReference>
<keyword evidence="5" id="KW-0408">Iron</keyword>
<evidence type="ECO:0000256" key="5">
    <source>
        <dbReference type="ARBA" id="ARBA00023004"/>
    </source>
</evidence>
<dbReference type="GO" id="GO:0006826">
    <property type="term" value="P:iron ion transport"/>
    <property type="evidence" value="ECO:0007669"/>
    <property type="project" value="UniProtKB-KW"/>
</dbReference>
<keyword evidence="8" id="KW-0472">Membrane</keyword>
<keyword evidence="7" id="KW-0798">TonB box</keyword>
<reference evidence="11" key="2">
    <citation type="journal article" date="2014" name="ISME J.">
        <title>Microbial stratification in low pH oxic and suboxic macroscopic growths along an acid mine drainage.</title>
        <authorList>
            <person name="Mendez-Garcia C."/>
            <person name="Mesa V."/>
            <person name="Sprenger R.R."/>
            <person name="Richter M."/>
            <person name="Diez M.S."/>
            <person name="Solano J."/>
            <person name="Bargiela R."/>
            <person name="Golyshina O.V."/>
            <person name="Manteca A."/>
            <person name="Ramos J.L."/>
            <person name="Gallego J.R."/>
            <person name="Llorente I."/>
            <person name="Martins Dos Santos V.A."/>
            <person name="Jensen O.N."/>
            <person name="Pelaez A.I."/>
            <person name="Sanchez J."/>
            <person name="Ferrer M."/>
        </authorList>
    </citation>
    <scope>NUCLEOTIDE SEQUENCE</scope>
</reference>
<dbReference type="GO" id="GO:0009279">
    <property type="term" value="C:cell outer membrane"/>
    <property type="evidence" value="ECO:0007669"/>
    <property type="project" value="UniProtKB-SubCell"/>
</dbReference>
<sequence>MDSLGAVLPLGNAVWDEDREFTEQMRLVSQPTKRIHYVVGLWFSREYRNRLRMFLLPTLNPNPALDEHYRGIDRILSEAAFGQVDWRFAHRWVLSVGGRYSYEHRAMSNNSFGDAKDASGYGGAIGLGILPNSLINQVSHGWGRFTPKISVNYHPTPGINFYVTEAEGFQSGGYAAEPTSLADTKPLRPEIAYNTEFGAKLEFMHRLRTNIALYDTRYQNLQIQS</sequence>
<dbReference type="InterPro" id="IPR036942">
    <property type="entry name" value="Beta-barrel_TonB_sf"/>
</dbReference>
<accession>T0ZKF6</accession>
<organism evidence="11">
    <name type="scientific">mine drainage metagenome</name>
    <dbReference type="NCBI Taxonomy" id="410659"/>
    <lineage>
        <taxon>unclassified sequences</taxon>
        <taxon>metagenomes</taxon>
        <taxon>ecological metagenomes</taxon>
    </lineage>
</organism>
<evidence type="ECO:0000256" key="9">
    <source>
        <dbReference type="ARBA" id="ARBA00023237"/>
    </source>
</evidence>
<keyword evidence="4" id="KW-0812">Transmembrane</keyword>
<evidence type="ECO:0000313" key="11">
    <source>
        <dbReference type="EMBL" id="EQD44932.1"/>
    </source>
</evidence>
<keyword evidence="9" id="KW-0998">Cell outer membrane</keyword>
<dbReference type="Gene3D" id="2.40.170.20">
    <property type="entry name" value="TonB-dependent receptor, beta-barrel domain"/>
    <property type="match status" value="1"/>
</dbReference>
<name>T0ZKF6_9ZZZZ</name>
<feature type="non-terminal residue" evidence="11">
    <location>
        <position position="225"/>
    </location>
</feature>
<evidence type="ECO:0000256" key="4">
    <source>
        <dbReference type="ARBA" id="ARBA00022692"/>
    </source>
</evidence>
<evidence type="ECO:0000256" key="3">
    <source>
        <dbReference type="ARBA" id="ARBA00022496"/>
    </source>
</evidence>
<dbReference type="PANTHER" id="PTHR32552">
    <property type="entry name" value="FERRICHROME IRON RECEPTOR-RELATED"/>
    <property type="match status" value="1"/>
</dbReference>
<comment type="caution">
    <text evidence="11">The sequence shown here is derived from an EMBL/GenBank/DDBJ whole genome shotgun (WGS) entry which is preliminary data.</text>
</comment>
<dbReference type="EMBL" id="AUZZ01006782">
    <property type="protein sequence ID" value="EQD44932.1"/>
    <property type="molecule type" value="Genomic_DNA"/>
</dbReference>
<dbReference type="Pfam" id="PF00593">
    <property type="entry name" value="TonB_dep_Rec_b-barrel"/>
    <property type="match status" value="1"/>
</dbReference>
<dbReference type="InterPro" id="IPR000531">
    <property type="entry name" value="Beta-barrel_TonB"/>
</dbReference>
<keyword evidence="2" id="KW-0813">Transport</keyword>
<keyword evidence="11" id="KW-0675">Receptor</keyword>
<proteinExistence type="predicted"/>
<comment type="subcellular location">
    <subcellularLocation>
        <location evidence="1">Cell outer membrane</location>
        <topology evidence="1">Multi-pass membrane protein</topology>
    </subcellularLocation>
</comment>
<evidence type="ECO:0000256" key="6">
    <source>
        <dbReference type="ARBA" id="ARBA00023065"/>
    </source>
</evidence>
<protein>
    <submittedName>
        <fullName evidence="11">TonB-dependent receptor</fullName>
    </submittedName>
</protein>
<evidence type="ECO:0000256" key="1">
    <source>
        <dbReference type="ARBA" id="ARBA00004571"/>
    </source>
</evidence>
<dbReference type="AlphaFoldDB" id="T0ZKF6"/>
<dbReference type="InterPro" id="IPR039426">
    <property type="entry name" value="TonB-dep_rcpt-like"/>
</dbReference>
<keyword evidence="3" id="KW-0410">Iron transport</keyword>
<feature type="domain" description="TonB-dependent receptor-like beta-barrel" evidence="10">
    <location>
        <begin position="36"/>
        <end position="223"/>
    </location>
</feature>
<dbReference type="PANTHER" id="PTHR32552:SF81">
    <property type="entry name" value="TONB-DEPENDENT OUTER MEMBRANE RECEPTOR"/>
    <property type="match status" value="1"/>
</dbReference>
<keyword evidence="6" id="KW-0406">Ion transport</keyword>
<reference evidence="11" key="1">
    <citation type="submission" date="2013-08" db="EMBL/GenBank/DDBJ databases">
        <authorList>
            <person name="Mendez C."/>
            <person name="Richter M."/>
            <person name="Ferrer M."/>
            <person name="Sanchez J."/>
        </authorList>
    </citation>
    <scope>NUCLEOTIDE SEQUENCE</scope>
</reference>
<evidence type="ECO:0000256" key="2">
    <source>
        <dbReference type="ARBA" id="ARBA00022448"/>
    </source>
</evidence>
<evidence type="ECO:0000256" key="7">
    <source>
        <dbReference type="ARBA" id="ARBA00023077"/>
    </source>
</evidence>